<dbReference type="EMBL" id="JTEO01000004">
    <property type="protein sequence ID" value="MCQ6962707.1"/>
    <property type="molecule type" value="Genomic_DNA"/>
</dbReference>
<evidence type="ECO:0000313" key="3">
    <source>
        <dbReference type="EMBL" id="MCQ6962707.1"/>
    </source>
</evidence>
<dbReference type="RefSeq" id="WP_256622522.1">
    <property type="nucleotide sequence ID" value="NZ_JTEO01000004.1"/>
</dbReference>
<comment type="caution">
    <text evidence="3">The sequence shown here is derived from an EMBL/GenBank/DDBJ whole genome shotgun (WGS) entry which is preliminary data.</text>
</comment>
<sequence>MKCRGRPKSPRRVECSPEVLYFKPRGVPLSELETVALAIEELEALRLVDLEGMLQEDAAFRMGVSRRAFWEDLQSARRKVALALTTGKAIEISGGSYVRLGKE</sequence>
<dbReference type="Proteomes" id="UP001206983">
    <property type="component" value="Unassembled WGS sequence"/>
</dbReference>
<proteinExistence type="inferred from homology"/>
<comment type="similarity">
    <text evidence="1 2">Belongs to the UPF0251 family.</text>
</comment>
<accession>A0AAE3KXB1</accession>
<dbReference type="AlphaFoldDB" id="A0AAE3KXB1"/>
<evidence type="ECO:0000256" key="2">
    <source>
        <dbReference type="HAMAP-Rule" id="MF_00674"/>
    </source>
</evidence>
<dbReference type="Pfam" id="PF02001">
    <property type="entry name" value="DUF134"/>
    <property type="match status" value="1"/>
</dbReference>
<organism evidence="3 4">
    <name type="scientific">Methanolobus chelungpuianus</name>
    <dbReference type="NCBI Taxonomy" id="502115"/>
    <lineage>
        <taxon>Archaea</taxon>
        <taxon>Methanobacteriati</taxon>
        <taxon>Methanobacteriota</taxon>
        <taxon>Stenosarchaea group</taxon>
        <taxon>Methanomicrobia</taxon>
        <taxon>Methanosarcinales</taxon>
        <taxon>Methanosarcinaceae</taxon>
        <taxon>Methanolobus</taxon>
    </lineage>
</organism>
<gene>
    <name evidence="3" type="ORF">PV02_06210</name>
</gene>
<dbReference type="HAMAP" id="MF_00674">
    <property type="entry name" value="UPF0251"/>
    <property type="match status" value="1"/>
</dbReference>
<keyword evidence="4" id="KW-1185">Reference proteome</keyword>
<evidence type="ECO:0000313" key="4">
    <source>
        <dbReference type="Proteomes" id="UP001206983"/>
    </source>
</evidence>
<dbReference type="PANTHER" id="PTHR37478:SF2">
    <property type="entry name" value="UPF0251 PROTEIN TK0562"/>
    <property type="match status" value="1"/>
</dbReference>
<protein>
    <recommendedName>
        <fullName evidence="2">UPF0251 protein PV02_06210</fullName>
    </recommendedName>
</protein>
<evidence type="ECO:0000256" key="1">
    <source>
        <dbReference type="ARBA" id="ARBA00009350"/>
    </source>
</evidence>
<reference evidence="3 4" key="1">
    <citation type="journal article" date="2011" name="Appl. Environ. Microbiol.">
        <title>Methanogenic archaea isolated from Taiwan's Chelungpu fault.</title>
        <authorList>
            <person name="Wu S.Y."/>
            <person name="Lai M.C."/>
        </authorList>
    </citation>
    <scope>NUCLEOTIDE SEQUENCE [LARGE SCALE GENOMIC DNA]</scope>
    <source>
        <strain evidence="3 4">St545Mb</strain>
    </source>
</reference>
<name>A0AAE3KXB1_9EURY</name>
<dbReference type="InterPro" id="IPR002852">
    <property type="entry name" value="UPF0251"/>
</dbReference>
<dbReference type="PANTHER" id="PTHR37478">
    <property type="match status" value="1"/>
</dbReference>